<dbReference type="AlphaFoldDB" id="A0AAV7N4X0"/>
<organism evidence="1 2">
    <name type="scientific">Pleurodeles waltl</name>
    <name type="common">Iberian ribbed newt</name>
    <dbReference type="NCBI Taxonomy" id="8319"/>
    <lineage>
        <taxon>Eukaryota</taxon>
        <taxon>Metazoa</taxon>
        <taxon>Chordata</taxon>
        <taxon>Craniata</taxon>
        <taxon>Vertebrata</taxon>
        <taxon>Euteleostomi</taxon>
        <taxon>Amphibia</taxon>
        <taxon>Batrachia</taxon>
        <taxon>Caudata</taxon>
        <taxon>Salamandroidea</taxon>
        <taxon>Salamandridae</taxon>
        <taxon>Pleurodelinae</taxon>
        <taxon>Pleurodeles</taxon>
    </lineage>
</organism>
<accession>A0AAV7N4X0</accession>
<name>A0AAV7N4X0_PLEWA</name>
<keyword evidence="2" id="KW-1185">Reference proteome</keyword>
<sequence>MCPELHLLFAAIALPRVIRHRSSKVTALTRPLEPPGAGGSLSGKAAVIKRCYPWPPEAITSHFRRLLRVDSGTGLALKAGRVLMISSRMITVRSDGSYKHCSLLAALDKWAP</sequence>
<protein>
    <submittedName>
        <fullName evidence="1">Uncharacterized protein</fullName>
    </submittedName>
</protein>
<gene>
    <name evidence="1" type="ORF">NDU88_007870</name>
</gene>
<evidence type="ECO:0000313" key="2">
    <source>
        <dbReference type="Proteomes" id="UP001066276"/>
    </source>
</evidence>
<comment type="caution">
    <text evidence="1">The sequence shown here is derived from an EMBL/GenBank/DDBJ whole genome shotgun (WGS) entry which is preliminary data.</text>
</comment>
<reference evidence="1" key="1">
    <citation type="journal article" date="2022" name="bioRxiv">
        <title>Sequencing and chromosome-scale assembly of the giantPleurodeles waltlgenome.</title>
        <authorList>
            <person name="Brown T."/>
            <person name="Elewa A."/>
            <person name="Iarovenko S."/>
            <person name="Subramanian E."/>
            <person name="Araus A.J."/>
            <person name="Petzold A."/>
            <person name="Susuki M."/>
            <person name="Suzuki K.-i.T."/>
            <person name="Hayashi T."/>
            <person name="Toyoda A."/>
            <person name="Oliveira C."/>
            <person name="Osipova E."/>
            <person name="Leigh N.D."/>
            <person name="Simon A."/>
            <person name="Yun M.H."/>
        </authorList>
    </citation>
    <scope>NUCLEOTIDE SEQUENCE</scope>
    <source>
        <strain evidence="1">20211129_DDA</strain>
        <tissue evidence="1">Liver</tissue>
    </source>
</reference>
<dbReference type="Proteomes" id="UP001066276">
    <property type="component" value="Chromosome 9"/>
</dbReference>
<dbReference type="EMBL" id="JANPWB010000013">
    <property type="protein sequence ID" value="KAJ1110519.1"/>
    <property type="molecule type" value="Genomic_DNA"/>
</dbReference>
<evidence type="ECO:0000313" key="1">
    <source>
        <dbReference type="EMBL" id="KAJ1110519.1"/>
    </source>
</evidence>
<proteinExistence type="predicted"/>